<protein>
    <recommendedName>
        <fullName evidence="3">FERM domain-containing protein</fullName>
    </recommendedName>
</protein>
<keyword evidence="2" id="KW-1185">Reference proteome</keyword>
<dbReference type="Gene3D" id="1.20.80.60">
    <property type="match status" value="1"/>
</dbReference>
<gene>
    <name evidence="1" type="ORF">HOLleu_16969</name>
</gene>
<sequence>MGMTESRPKEAVIELESDISVFTFDDKNPEVKITLRGEEVPVETILRKVAYALNMQPKSLKYFGLFQGLHTPIKKYRAGTLVPVNTPGLSFQKWSFDPKEEEDLVKDAVALYLACIQVRTEIEQGKLVLSEAQEEALKEHDDPEFLVSMPYLEECQKMANYSAVSLQLCEMQETFEMGSLEIPAGSAIGLMATKRGLILTFQGTQYFCSWRKIKSWTRAERDLFIRFEVYSIANNSYSFLQLETPQAQYLLSAIIEMIKILQRETNAESFKTSDLVLDIDGTVYAWKNAIFSKQHFTAEKELASMYTDISTIPARLDGGGDNQMLTDTNGNCEA</sequence>
<dbReference type="AlphaFoldDB" id="A0A9Q1HAZ8"/>
<organism evidence="1 2">
    <name type="scientific">Holothuria leucospilota</name>
    <name type="common">Black long sea cucumber</name>
    <name type="synonym">Mertensiothuria leucospilota</name>
    <dbReference type="NCBI Taxonomy" id="206669"/>
    <lineage>
        <taxon>Eukaryota</taxon>
        <taxon>Metazoa</taxon>
        <taxon>Echinodermata</taxon>
        <taxon>Eleutherozoa</taxon>
        <taxon>Echinozoa</taxon>
        <taxon>Holothuroidea</taxon>
        <taxon>Aspidochirotacea</taxon>
        <taxon>Aspidochirotida</taxon>
        <taxon>Holothuriidae</taxon>
        <taxon>Holothuria</taxon>
    </lineage>
</organism>
<name>A0A9Q1HAZ8_HOLLE</name>
<evidence type="ECO:0000313" key="2">
    <source>
        <dbReference type="Proteomes" id="UP001152320"/>
    </source>
</evidence>
<accession>A0A9Q1HAZ8</accession>
<comment type="caution">
    <text evidence="1">The sequence shown here is derived from an EMBL/GenBank/DDBJ whole genome shotgun (WGS) entry which is preliminary data.</text>
</comment>
<evidence type="ECO:0000313" key="1">
    <source>
        <dbReference type="EMBL" id="KAJ8039300.1"/>
    </source>
</evidence>
<evidence type="ECO:0008006" key="3">
    <source>
        <dbReference type="Google" id="ProtNLM"/>
    </source>
</evidence>
<reference evidence="1" key="1">
    <citation type="submission" date="2021-10" db="EMBL/GenBank/DDBJ databases">
        <title>Tropical sea cucumber genome reveals ecological adaptation and Cuvierian tubules defense mechanism.</title>
        <authorList>
            <person name="Chen T."/>
        </authorList>
    </citation>
    <scope>NUCLEOTIDE SEQUENCE</scope>
    <source>
        <strain evidence="1">Nanhai2018</strain>
        <tissue evidence="1">Muscle</tissue>
    </source>
</reference>
<proteinExistence type="predicted"/>
<dbReference type="Proteomes" id="UP001152320">
    <property type="component" value="Chromosome 7"/>
</dbReference>
<dbReference type="EMBL" id="JAIZAY010000007">
    <property type="protein sequence ID" value="KAJ8039300.1"/>
    <property type="molecule type" value="Genomic_DNA"/>
</dbReference>
<dbReference type="OrthoDB" id="6022170at2759"/>